<keyword evidence="2" id="KW-1185">Reference proteome</keyword>
<sequence length="141" mass="15692">MAGWYIEVVIGLTPRPKGRDRPPKVAKTTHEPTIEEHHPGTEEATQEVPEVPTPKIQPEWKEAAELIPEDEDLTQINQSMETNKSPPDAPPINQKMPPKIDQSESDTTSEDGSLDGQNNDHRRAKSASPNREGEDSQEINV</sequence>
<dbReference type="Proteomes" id="UP001165960">
    <property type="component" value="Unassembled WGS sequence"/>
</dbReference>
<proteinExistence type="predicted"/>
<evidence type="ECO:0000313" key="2">
    <source>
        <dbReference type="Proteomes" id="UP001165960"/>
    </source>
</evidence>
<evidence type="ECO:0000313" key="1">
    <source>
        <dbReference type="EMBL" id="KAJ9086707.1"/>
    </source>
</evidence>
<dbReference type="EMBL" id="QTSX02000712">
    <property type="protein sequence ID" value="KAJ9086707.1"/>
    <property type="molecule type" value="Genomic_DNA"/>
</dbReference>
<organism evidence="1 2">
    <name type="scientific">Entomophthora muscae</name>
    <dbReference type="NCBI Taxonomy" id="34485"/>
    <lineage>
        <taxon>Eukaryota</taxon>
        <taxon>Fungi</taxon>
        <taxon>Fungi incertae sedis</taxon>
        <taxon>Zoopagomycota</taxon>
        <taxon>Entomophthoromycotina</taxon>
        <taxon>Entomophthoromycetes</taxon>
        <taxon>Entomophthorales</taxon>
        <taxon>Entomophthoraceae</taxon>
        <taxon>Entomophthora</taxon>
    </lineage>
</organism>
<name>A0ACC2UIH0_9FUNG</name>
<accession>A0ACC2UIH0</accession>
<reference evidence="1" key="1">
    <citation type="submission" date="2022-04" db="EMBL/GenBank/DDBJ databases">
        <title>Genome of the entomopathogenic fungus Entomophthora muscae.</title>
        <authorList>
            <person name="Elya C."/>
            <person name="Lovett B.R."/>
            <person name="Lee E."/>
            <person name="Macias A.M."/>
            <person name="Hajek A.E."/>
            <person name="De Bivort B.L."/>
            <person name="Kasson M.T."/>
            <person name="De Fine Licht H.H."/>
            <person name="Stajich J.E."/>
        </authorList>
    </citation>
    <scope>NUCLEOTIDE SEQUENCE</scope>
    <source>
        <strain evidence="1">Berkeley</strain>
    </source>
</reference>
<gene>
    <name evidence="1" type="ORF">DSO57_1000964</name>
</gene>
<protein>
    <submittedName>
        <fullName evidence="1">Uncharacterized protein</fullName>
    </submittedName>
</protein>
<comment type="caution">
    <text evidence="1">The sequence shown here is derived from an EMBL/GenBank/DDBJ whole genome shotgun (WGS) entry which is preliminary data.</text>
</comment>